<dbReference type="SMART" id="SM00336">
    <property type="entry name" value="BBOX"/>
    <property type="match status" value="2"/>
</dbReference>
<evidence type="ECO:0000313" key="12">
    <source>
        <dbReference type="Proteomes" id="UP000054558"/>
    </source>
</evidence>
<feature type="compositionally biased region" description="Basic and acidic residues" evidence="9">
    <location>
        <begin position="139"/>
        <end position="149"/>
    </location>
</feature>
<feature type="domain" description="B box-type" evidence="10">
    <location>
        <begin position="51"/>
        <end position="97"/>
    </location>
</feature>
<evidence type="ECO:0000256" key="9">
    <source>
        <dbReference type="SAM" id="MobiDB-lite"/>
    </source>
</evidence>
<keyword evidence="3" id="KW-0677">Repeat</keyword>
<feature type="region of interest" description="Disordered" evidence="9">
    <location>
        <begin position="126"/>
        <end position="226"/>
    </location>
</feature>
<feature type="domain" description="B box-type" evidence="10">
    <location>
        <begin position="1"/>
        <end position="47"/>
    </location>
</feature>
<dbReference type="AlphaFoldDB" id="A0A1Y1IIZ4"/>
<evidence type="ECO:0000256" key="3">
    <source>
        <dbReference type="ARBA" id="ARBA00022737"/>
    </source>
</evidence>
<keyword evidence="4" id="KW-0862">Zinc</keyword>
<dbReference type="PROSITE" id="PS50119">
    <property type="entry name" value="ZF_BBOX"/>
    <property type="match status" value="2"/>
</dbReference>
<dbReference type="InterPro" id="IPR051979">
    <property type="entry name" value="B-box_zinc_finger"/>
</dbReference>
<dbReference type="GO" id="GO:0009640">
    <property type="term" value="P:photomorphogenesis"/>
    <property type="evidence" value="ECO:0000318"/>
    <property type="project" value="GO_Central"/>
</dbReference>
<dbReference type="OMA" id="THERYLI"/>
<dbReference type="GO" id="GO:0005634">
    <property type="term" value="C:nucleus"/>
    <property type="evidence" value="ECO:0000318"/>
    <property type="project" value="GO_Central"/>
</dbReference>
<dbReference type="Proteomes" id="UP000054558">
    <property type="component" value="Unassembled WGS sequence"/>
</dbReference>
<dbReference type="EMBL" id="DF237400">
    <property type="protein sequence ID" value="GAQ88676.1"/>
    <property type="molecule type" value="Genomic_DNA"/>
</dbReference>
<dbReference type="Pfam" id="PF00643">
    <property type="entry name" value="zf-B_box"/>
    <property type="match status" value="1"/>
</dbReference>
<keyword evidence="2" id="KW-0479">Metal-binding</keyword>
<evidence type="ECO:0000256" key="7">
    <source>
        <dbReference type="ARBA" id="ARBA00023242"/>
    </source>
</evidence>
<evidence type="ECO:0000313" key="11">
    <source>
        <dbReference type="EMBL" id="GAQ88676.1"/>
    </source>
</evidence>
<dbReference type="STRING" id="105231.A0A1Y1IIZ4"/>
<dbReference type="GO" id="GO:0006355">
    <property type="term" value="P:regulation of DNA-templated transcription"/>
    <property type="evidence" value="ECO:0000318"/>
    <property type="project" value="GO_Central"/>
</dbReference>
<accession>A0A1Y1IIZ4</accession>
<keyword evidence="12" id="KW-1185">Reference proteome</keyword>
<proteinExistence type="predicted"/>
<dbReference type="CDD" id="cd19821">
    <property type="entry name" value="Bbox1_BBX-like"/>
    <property type="match status" value="1"/>
</dbReference>
<keyword evidence="6" id="KW-0804">Transcription</keyword>
<keyword evidence="7" id="KW-0539">Nucleus</keyword>
<comment type="subcellular location">
    <subcellularLocation>
        <location evidence="1">Nucleus</location>
    </subcellularLocation>
</comment>
<sequence>MRALCDVCEAAPALLFCAADEAALCRPCDEKVHGCNKLASRHVRLELAEARAVPSCDVCEKAPAYFYCEIDGTSLCLQCDMDVHSSAGKKLHERFLLMGQRVEIPMAPGKPEGGDKVPVLQEQRLHQNGNAHPSHRHGKPDEEMREARVADSSGTAMATAIGGEPSGDADTSKQSLLDLNRCPPPRSKGEHSKQAAVSSGGHRNGPAAQAGQSRPPMNDQDRNEVG</sequence>
<keyword evidence="8" id="KW-0863">Zinc-finger</keyword>
<dbReference type="InterPro" id="IPR000315">
    <property type="entry name" value="Znf_B-box"/>
</dbReference>
<dbReference type="GO" id="GO:0008270">
    <property type="term" value="F:zinc ion binding"/>
    <property type="evidence" value="ECO:0007669"/>
    <property type="project" value="UniProtKB-KW"/>
</dbReference>
<evidence type="ECO:0000256" key="4">
    <source>
        <dbReference type="ARBA" id="ARBA00022833"/>
    </source>
</evidence>
<evidence type="ECO:0000259" key="10">
    <source>
        <dbReference type="PROSITE" id="PS50119"/>
    </source>
</evidence>
<dbReference type="PANTHER" id="PTHR31832">
    <property type="entry name" value="B-BOX ZINC FINGER PROTEIN 22"/>
    <property type="match status" value="1"/>
</dbReference>
<evidence type="ECO:0000256" key="6">
    <source>
        <dbReference type="ARBA" id="ARBA00023163"/>
    </source>
</evidence>
<protein>
    <recommendedName>
        <fullName evidence="10">B box-type domain-containing protein</fullName>
    </recommendedName>
</protein>
<keyword evidence="5" id="KW-0805">Transcription regulation</keyword>
<organism evidence="11 12">
    <name type="scientific">Klebsormidium nitens</name>
    <name type="common">Green alga</name>
    <name type="synonym">Ulothrix nitens</name>
    <dbReference type="NCBI Taxonomy" id="105231"/>
    <lineage>
        <taxon>Eukaryota</taxon>
        <taxon>Viridiplantae</taxon>
        <taxon>Streptophyta</taxon>
        <taxon>Klebsormidiophyceae</taxon>
        <taxon>Klebsormidiales</taxon>
        <taxon>Klebsormidiaceae</taxon>
        <taxon>Klebsormidium</taxon>
    </lineage>
</organism>
<dbReference type="PANTHER" id="PTHR31832:SF5">
    <property type="entry name" value="OS09G0527900 PROTEIN"/>
    <property type="match status" value="1"/>
</dbReference>
<dbReference type="OrthoDB" id="153872at2759"/>
<dbReference type="Gene3D" id="3.30.160.60">
    <property type="entry name" value="Classic Zinc Finger"/>
    <property type="match status" value="1"/>
</dbReference>
<evidence type="ECO:0000256" key="8">
    <source>
        <dbReference type="PROSITE-ProRule" id="PRU00024"/>
    </source>
</evidence>
<evidence type="ECO:0000256" key="5">
    <source>
        <dbReference type="ARBA" id="ARBA00023015"/>
    </source>
</evidence>
<evidence type="ECO:0000256" key="1">
    <source>
        <dbReference type="ARBA" id="ARBA00004123"/>
    </source>
</evidence>
<name>A0A1Y1IIZ4_KLENI</name>
<dbReference type="InterPro" id="IPR049808">
    <property type="entry name" value="CONSTANS-like_Bbox1"/>
</dbReference>
<reference evidence="11 12" key="1">
    <citation type="journal article" date="2014" name="Nat. Commun.">
        <title>Klebsormidium flaccidum genome reveals primary factors for plant terrestrial adaptation.</title>
        <authorList>
            <person name="Hori K."/>
            <person name="Maruyama F."/>
            <person name="Fujisawa T."/>
            <person name="Togashi T."/>
            <person name="Yamamoto N."/>
            <person name="Seo M."/>
            <person name="Sato S."/>
            <person name="Yamada T."/>
            <person name="Mori H."/>
            <person name="Tajima N."/>
            <person name="Moriyama T."/>
            <person name="Ikeuchi M."/>
            <person name="Watanabe M."/>
            <person name="Wada H."/>
            <person name="Kobayashi K."/>
            <person name="Saito M."/>
            <person name="Masuda T."/>
            <person name="Sasaki-Sekimoto Y."/>
            <person name="Mashiguchi K."/>
            <person name="Awai K."/>
            <person name="Shimojima M."/>
            <person name="Masuda S."/>
            <person name="Iwai M."/>
            <person name="Nobusawa T."/>
            <person name="Narise T."/>
            <person name="Kondo S."/>
            <person name="Saito H."/>
            <person name="Sato R."/>
            <person name="Murakawa M."/>
            <person name="Ihara Y."/>
            <person name="Oshima-Yamada Y."/>
            <person name="Ohtaka K."/>
            <person name="Satoh M."/>
            <person name="Sonobe K."/>
            <person name="Ishii M."/>
            <person name="Ohtani R."/>
            <person name="Kanamori-Sato M."/>
            <person name="Honoki R."/>
            <person name="Miyazaki D."/>
            <person name="Mochizuki H."/>
            <person name="Umetsu J."/>
            <person name="Higashi K."/>
            <person name="Shibata D."/>
            <person name="Kamiya Y."/>
            <person name="Sato N."/>
            <person name="Nakamura Y."/>
            <person name="Tabata S."/>
            <person name="Ida S."/>
            <person name="Kurokawa K."/>
            <person name="Ohta H."/>
        </authorList>
    </citation>
    <scope>NUCLEOTIDE SEQUENCE [LARGE SCALE GENOMIC DNA]</scope>
    <source>
        <strain evidence="11 12">NIES-2285</strain>
    </source>
</reference>
<evidence type="ECO:0000256" key="2">
    <source>
        <dbReference type="ARBA" id="ARBA00022723"/>
    </source>
</evidence>
<gene>
    <name evidence="11" type="ORF">KFL_004510030</name>
</gene>